<evidence type="ECO:0000256" key="1">
    <source>
        <dbReference type="ARBA" id="ARBA00022737"/>
    </source>
</evidence>
<protein>
    <recommendedName>
        <fullName evidence="2">F-box domain-containing protein</fullName>
    </recommendedName>
</protein>
<gene>
    <name evidence="3" type="ORF">EDS130_LOCUS38795</name>
</gene>
<name>A0A815NLH5_ADIRI</name>
<evidence type="ECO:0000313" key="4">
    <source>
        <dbReference type="Proteomes" id="UP000663852"/>
    </source>
</evidence>
<dbReference type="AlphaFoldDB" id="A0A815NLH5"/>
<dbReference type="Proteomes" id="UP000663852">
    <property type="component" value="Unassembled WGS sequence"/>
</dbReference>
<dbReference type="PROSITE" id="PS50181">
    <property type="entry name" value="FBOX"/>
    <property type="match status" value="1"/>
</dbReference>
<dbReference type="InterPro" id="IPR036047">
    <property type="entry name" value="F-box-like_dom_sf"/>
</dbReference>
<evidence type="ECO:0000259" key="2">
    <source>
        <dbReference type="PROSITE" id="PS50181"/>
    </source>
</evidence>
<sequence length="622" mass="71402">MSTMNINLVDLPTELFHSILDRLDAMTIIYTLRPVCKRTYSMIKSYNRFQLIFSSFYWSDQLLITQKIPFENVSSIVFSDSDIFTDFGIYPFFENFDIRRFSRLKSLSFKVSERSSELRSQAFQSNILINKIIQPVHSTLQYLKLPKCNYFQYHLILRTLPNLKTFIIDSFQLENANETINSVQKYEQLTSLTISKCNLLMEHFRLVLITVPSLTYLKLMSTRLMYGPVFDGSFWGEFIQIRFLHLKTFEFHFTYPIQDNAIVHSVNSIIASFRTSFWLQDKRWFTICDHFIKSKQIAVYTKSICVNQDGPLIRCEAVPVSSVCRLIENPNDIEHKTPMTLNFSKCHIDEQVIQDLADALSDDITIKTLDLQDSRFKTDMLQKFTDLLSKCTQLTTLHLGNNQLGPLGVQHFATLLQSNLTIETIHVPFNSIRNDGIRYIIEALEDNKTLTTLNLQFTEIEDSGVEYIASMLMCSTTLQSLNLSNNYFGVTATQYLSDALKQNNTLITLDLSGNNLGIKGAEFLADALPYTTTLITLNISKTQVLDQGSQTIAIALLSNTSLKSLDLRGNSIEESGAQKFISLLRQNRRLISLNLHENRIDPITVQTIDTLLLYNTEMMHSE</sequence>
<dbReference type="PANTHER" id="PTHR24111">
    <property type="entry name" value="LEUCINE-RICH REPEAT-CONTAINING PROTEIN 34"/>
    <property type="match status" value="1"/>
</dbReference>
<dbReference type="EMBL" id="CAJNOJ010000415">
    <property type="protein sequence ID" value="CAF1439883.1"/>
    <property type="molecule type" value="Genomic_DNA"/>
</dbReference>
<accession>A0A815NLH5</accession>
<dbReference type="Gene3D" id="3.80.10.10">
    <property type="entry name" value="Ribonuclease Inhibitor"/>
    <property type="match status" value="4"/>
</dbReference>
<dbReference type="PANTHER" id="PTHR24111:SF0">
    <property type="entry name" value="LEUCINE-RICH REPEAT-CONTAINING PROTEIN"/>
    <property type="match status" value="1"/>
</dbReference>
<evidence type="ECO:0000313" key="3">
    <source>
        <dbReference type="EMBL" id="CAF1439883.1"/>
    </source>
</evidence>
<comment type="caution">
    <text evidence="3">The sequence shown here is derived from an EMBL/GenBank/DDBJ whole genome shotgun (WGS) entry which is preliminary data.</text>
</comment>
<dbReference type="OrthoDB" id="8436363at2759"/>
<proteinExistence type="predicted"/>
<dbReference type="SUPFAM" id="SSF81383">
    <property type="entry name" value="F-box domain"/>
    <property type="match status" value="1"/>
</dbReference>
<organism evidence="3 4">
    <name type="scientific">Adineta ricciae</name>
    <name type="common">Rotifer</name>
    <dbReference type="NCBI Taxonomy" id="249248"/>
    <lineage>
        <taxon>Eukaryota</taxon>
        <taxon>Metazoa</taxon>
        <taxon>Spiralia</taxon>
        <taxon>Gnathifera</taxon>
        <taxon>Rotifera</taxon>
        <taxon>Eurotatoria</taxon>
        <taxon>Bdelloidea</taxon>
        <taxon>Adinetida</taxon>
        <taxon>Adinetidae</taxon>
        <taxon>Adineta</taxon>
    </lineage>
</organism>
<dbReference type="SMART" id="SM00368">
    <property type="entry name" value="LRR_RI"/>
    <property type="match status" value="7"/>
</dbReference>
<dbReference type="InterPro" id="IPR052201">
    <property type="entry name" value="LRR-containing_regulator"/>
</dbReference>
<dbReference type="Pfam" id="PF13516">
    <property type="entry name" value="LRR_6"/>
    <property type="match status" value="4"/>
</dbReference>
<dbReference type="InterPro" id="IPR001810">
    <property type="entry name" value="F-box_dom"/>
</dbReference>
<dbReference type="Pfam" id="PF00646">
    <property type="entry name" value="F-box"/>
    <property type="match status" value="1"/>
</dbReference>
<feature type="domain" description="F-box" evidence="2">
    <location>
        <begin position="5"/>
        <end position="52"/>
    </location>
</feature>
<dbReference type="InterPro" id="IPR032675">
    <property type="entry name" value="LRR_dom_sf"/>
</dbReference>
<dbReference type="SUPFAM" id="SSF52047">
    <property type="entry name" value="RNI-like"/>
    <property type="match status" value="2"/>
</dbReference>
<keyword evidence="1" id="KW-0677">Repeat</keyword>
<reference evidence="3" key="1">
    <citation type="submission" date="2021-02" db="EMBL/GenBank/DDBJ databases">
        <authorList>
            <person name="Nowell W R."/>
        </authorList>
    </citation>
    <scope>NUCLEOTIDE SEQUENCE</scope>
</reference>
<dbReference type="InterPro" id="IPR001611">
    <property type="entry name" value="Leu-rich_rpt"/>
</dbReference>